<sequence>MASEWRAAYGDDAVGGLEDKELNELMGYSAKFDIRPRTRFVVTSLVLGLFSFILACIAEEEKYTKSEHLAFCQGNKDSSNAGIFGIVAMCSLIAAYVTCISGTNECCNLVCCLRIGARKFNAGVYLCLAHFFFIVSIIMLYFASMRELNSDCPTNLVSDAEFKILEDGYFAAGGVLGFIAVIFSMLYYLDSLTLAGIKGEQGLLNVKKKTLGGTITSNAVALKKTRAGDSGEAEMVSINVDN</sequence>
<dbReference type="PANTHER" id="PTHR31769">
    <property type="entry name" value="OS07G0462200 PROTEIN-RELATED"/>
    <property type="match status" value="1"/>
</dbReference>
<dbReference type="InterPro" id="IPR052222">
    <property type="entry name" value="DESIGUAL"/>
</dbReference>
<feature type="transmembrane region" description="Helical" evidence="1">
    <location>
        <begin position="40"/>
        <end position="58"/>
    </location>
</feature>
<evidence type="ECO:0000256" key="1">
    <source>
        <dbReference type="SAM" id="Phobius"/>
    </source>
</evidence>
<feature type="transmembrane region" description="Helical" evidence="1">
    <location>
        <begin position="78"/>
        <end position="101"/>
    </location>
</feature>
<keyword evidence="1" id="KW-0812">Transmembrane</keyword>
<accession>A0AAX4PD63</accession>
<keyword evidence="3" id="KW-1185">Reference proteome</keyword>
<proteinExistence type="predicted"/>
<evidence type="ECO:0000313" key="2">
    <source>
        <dbReference type="EMBL" id="WZN64300.1"/>
    </source>
</evidence>
<keyword evidence="1" id="KW-0472">Membrane</keyword>
<organism evidence="2 3">
    <name type="scientific">Chloropicon roscoffensis</name>
    <dbReference type="NCBI Taxonomy" id="1461544"/>
    <lineage>
        <taxon>Eukaryota</taxon>
        <taxon>Viridiplantae</taxon>
        <taxon>Chlorophyta</taxon>
        <taxon>Chloropicophyceae</taxon>
        <taxon>Chloropicales</taxon>
        <taxon>Chloropicaceae</taxon>
        <taxon>Chloropicon</taxon>
    </lineage>
</organism>
<keyword evidence="1" id="KW-1133">Transmembrane helix</keyword>
<dbReference type="Proteomes" id="UP001472866">
    <property type="component" value="Chromosome 09"/>
</dbReference>
<name>A0AAX4PD63_9CHLO</name>
<gene>
    <name evidence="2" type="ORF">HKI87_09g58560</name>
</gene>
<dbReference type="EMBL" id="CP151509">
    <property type="protein sequence ID" value="WZN64300.1"/>
    <property type="molecule type" value="Genomic_DNA"/>
</dbReference>
<reference evidence="2 3" key="1">
    <citation type="submission" date="2024-03" db="EMBL/GenBank/DDBJ databases">
        <title>Complete genome sequence of the green alga Chloropicon roscoffensis RCC1871.</title>
        <authorList>
            <person name="Lemieux C."/>
            <person name="Pombert J.-F."/>
            <person name="Otis C."/>
            <person name="Turmel M."/>
        </authorList>
    </citation>
    <scope>NUCLEOTIDE SEQUENCE [LARGE SCALE GENOMIC DNA]</scope>
    <source>
        <strain evidence="2 3">RCC1871</strain>
    </source>
</reference>
<feature type="transmembrane region" description="Helical" evidence="1">
    <location>
        <begin position="122"/>
        <end position="143"/>
    </location>
</feature>
<dbReference type="AlphaFoldDB" id="A0AAX4PD63"/>
<evidence type="ECO:0008006" key="4">
    <source>
        <dbReference type="Google" id="ProtNLM"/>
    </source>
</evidence>
<protein>
    <recommendedName>
        <fullName evidence="4">Transmembrane protein</fullName>
    </recommendedName>
</protein>
<evidence type="ECO:0000313" key="3">
    <source>
        <dbReference type="Proteomes" id="UP001472866"/>
    </source>
</evidence>
<feature type="transmembrane region" description="Helical" evidence="1">
    <location>
        <begin position="169"/>
        <end position="189"/>
    </location>
</feature>